<dbReference type="Gene3D" id="3.90.550.10">
    <property type="entry name" value="Spore Coat Polysaccharide Biosynthesis Protein SpsA, Chain A"/>
    <property type="match status" value="1"/>
</dbReference>
<protein>
    <submittedName>
        <fullName evidence="2">Glycosyltransferase</fullName>
    </submittedName>
</protein>
<dbReference type="RefSeq" id="WP_137262128.1">
    <property type="nucleotide sequence ID" value="NZ_SZQL01000009.1"/>
</dbReference>
<evidence type="ECO:0000313" key="3">
    <source>
        <dbReference type="Proteomes" id="UP000305848"/>
    </source>
</evidence>
<gene>
    <name evidence="2" type="ORF">FC093_12490</name>
</gene>
<organism evidence="2 3">
    <name type="scientific">Ilyomonas limi</name>
    <dbReference type="NCBI Taxonomy" id="2575867"/>
    <lineage>
        <taxon>Bacteria</taxon>
        <taxon>Pseudomonadati</taxon>
        <taxon>Bacteroidota</taxon>
        <taxon>Chitinophagia</taxon>
        <taxon>Chitinophagales</taxon>
        <taxon>Chitinophagaceae</taxon>
        <taxon>Ilyomonas</taxon>
    </lineage>
</organism>
<dbReference type="PANTHER" id="PTHR22916:SF3">
    <property type="entry name" value="UDP-GLCNAC:BETAGAL BETA-1,3-N-ACETYLGLUCOSAMINYLTRANSFERASE-LIKE PROTEIN 1"/>
    <property type="match status" value="1"/>
</dbReference>
<dbReference type="AlphaFoldDB" id="A0A4U3KZC8"/>
<evidence type="ECO:0000313" key="2">
    <source>
        <dbReference type="EMBL" id="TKK68025.1"/>
    </source>
</evidence>
<keyword evidence="2" id="KW-0808">Transferase</keyword>
<feature type="domain" description="Glycosyltransferase 2-like" evidence="1">
    <location>
        <begin position="4"/>
        <end position="130"/>
    </location>
</feature>
<reference evidence="2 3" key="1">
    <citation type="submission" date="2019-05" db="EMBL/GenBank/DDBJ databases">
        <title>Panacibacter sp. strain 17mud1-8 Genome sequencing and assembly.</title>
        <authorList>
            <person name="Chhetri G."/>
        </authorList>
    </citation>
    <scope>NUCLEOTIDE SEQUENCE [LARGE SCALE GENOMIC DNA]</scope>
    <source>
        <strain evidence="2 3">17mud1-8</strain>
    </source>
</reference>
<dbReference type="InterPro" id="IPR029044">
    <property type="entry name" value="Nucleotide-diphossugar_trans"/>
</dbReference>
<dbReference type="OrthoDB" id="9788101at2"/>
<dbReference type="EMBL" id="SZQL01000009">
    <property type="protein sequence ID" value="TKK68025.1"/>
    <property type="molecule type" value="Genomic_DNA"/>
</dbReference>
<proteinExistence type="predicted"/>
<name>A0A4U3KZC8_9BACT</name>
<accession>A0A4U3KZC8</accession>
<comment type="caution">
    <text evidence="2">The sequence shown here is derived from an EMBL/GenBank/DDBJ whole genome shotgun (WGS) entry which is preliminary data.</text>
</comment>
<dbReference type="SUPFAM" id="SSF53448">
    <property type="entry name" value="Nucleotide-diphospho-sugar transferases"/>
    <property type="match status" value="1"/>
</dbReference>
<dbReference type="CDD" id="cd06433">
    <property type="entry name" value="GT_2_WfgS_like"/>
    <property type="match status" value="1"/>
</dbReference>
<dbReference type="GO" id="GO:0016758">
    <property type="term" value="F:hexosyltransferase activity"/>
    <property type="evidence" value="ECO:0007669"/>
    <property type="project" value="UniProtKB-ARBA"/>
</dbReference>
<dbReference type="Pfam" id="PF00535">
    <property type="entry name" value="Glycos_transf_2"/>
    <property type="match status" value="1"/>
</dbReference>
<dbReference type="Proteomes" id="UP000305848">
    <property type="component" value="Unassembled WGS sequence"/>
</dbReference>
<dbReference type="PANTHER" id="PTHR22916">
    <property type="entry name" value="GLYCOSYLTRANSFERASE"/>
    <property type="match status" value="1"/>
</dbReference>
<dbReference type="InterPro" id="IPR001173">
    <property type="entry name" value="Glyco_trans_2-like"/>
</dbReference>
<keyword evidence="3" id="KW-1185">Reference proteome</keyword>
<sequence>MKVSIITVAYNSEATIRDTIESVIRQTYANIEYIIIDGASTDNTMSVIEWYKDKIHTIVSEPDKGLYDAMNKGIQYATGDVIGILNSDDYYENNEVIEKVVSLIKQTNADVCYADLNYVHPVNTAKVIRRWKSGRFQKSSFYYGWMPPHPTIFVKRQVYEKVGLFNVCFKSAADYEIILRIFFKNNFVIAYLPETIICMRTGGTSNASLKNRIKANKEDRMAWKINGIKPYFFTLLLKPFRKIIQYF</sequence>
<evidence type="ECO:0000259" key="1">
    <source>
        <dbReference type="Pfam" id="PF00535"/>
    </source>
</evidence>